<accession>A0ABS9RME1</accession>
<evidence type="ECO:0000313" key="1">
    <source>
        <dbReference type="EMBL" id="MCH4554121.1"/>
    </source>
</evidence>
<keyword evidence="2" id="KW-1185">Reference proteome</keyword>
<reference evidence="1" key="1">
    <citation type="submission" date="2022-02" db="EMBL/GenBank/DDBJ databases">
        <title>Aestuariibaculum sp., a marine bacterium isolated from sediment in Guangxi.</title>
        <authorList>
            <person name="Ying J."/>
        </authorList>
    </citation>
    <scope>NUCLEOTIDE SEQUENCE</scope>
    <source>
        <strain evidence="1">L182</strain>
    </source>
</reference>
<name>A0ABS9RME1_9FLAO</name>
<organism evidence="1 2">
    <name type="scientific">Aestuariibaculum lutulentum</name>
    <dbReference type="NCBI Taxonomy" id="2920935"/>
    <lineage>
        <taxon>Bacteria</taxon>
        <taxon>Pseudomonadati</taxon>
        <taxon>Bacteroidota</taxon>
        <taxon>Flavobacteriia</taxon>
        <taxon>Flavobacteriales</taxon>
        <taxon>Flavobacteriaceae</taxon>
    </lineage>
</organism>
<evidence type="ECO:0000313" key="2">
    <source>
        <dbReference type="Proteomes" id="UP001156141"/>
    </source>
</evidence>
<sequence>MKLTFFLILSLNVLSVKCQNSELNELINQIYKDILLEKDNYFVQDKSIEYSIGDFELQNYQKRDLKNADPNFPIDLITHPPTELNQTDWKNLQLPKTEFKTEMELSNPIFLDKHKVYYAFSTPIFSKNKEYCIITVSTNYNSGSEYRNYVLKKTSRKWKEIFNFISKQTKKTIYH</sequence>
<gene>
    <name evidence="1" type="ORF">MKW35_15945</name>
</gene>
<protein>
    <submittedName>
        <fullName evidence="1">Uncharacterized protein</fullName>
    </submittedName>
</protein>
<proteinExistence type="predicted"/>
<dbReference type="Proteomes" id="UP001156141">
    <property type="component" value="Unassembled WGS sequence"/>
</dbReference>
<dbReference type="EMBL" id="JAKVQD010000012">
    <property type="protein sequence ID" value="MCH4554121.1"/>
    <property type="molecule type" value="Genomic_DNA"/>
</dbReference>
<dbReference type="RefSeq" id="WP_240575457.1">
    <property type="nucleotide sequence ID" value="NZ_CP136709.1"/>
</dbReference>
<comment type="caution">
    <text evidence="1">The sequence shown here is derived from an EMBL/GenBank/DDBJ whole genome shotgun (WGS) entry which is preliminary data.</text>
</comment>